<evidence type="ECO:0000256" key="5">
    <source>
        <dbReference type="ARBA" id="ARBA00093199"/>
    </source>
</evidence>
<dbReference type="InterPro" id="IPR052186">
    <property type="entry name" value="Hydantoin_racemase-like"/>
</dbReference>
<dbReference type="InterPro" id="IPR053714">
    <property type="entry name" value="Iso_Racemase_Enz_sf"/>
</dbReference>
<evidence type="ECO:0000313" key="7">
    <source>
        <dbReference type="Proteomes" id="UP000011835"/>
    </source>
</evidence>
<dbReference type="EC" id="5.1.99.5" evidence="3"/>
<dbReference type="InterPro" id="IPR015942">
    <property type="entry name" value="Asp/Glu/hydantoin_racemase"/>
</dbReference>
<evidence type="ECO:0000256" key="3">
    <source>
        <dbReference type="ARBA" id="ARBA00066406"/>
    </source>
</evidence>
<comment type="catalytic activity">
    <reaction evidence="5">
        <text>D-5-benzylhydantoin = L-5-benzylhydantoin</text>
        <dbReference type="Rhea" id="RHEA:83991"/>
        <dbReference type="ChEBI" id="CHEBI:176864"/>
        <dbReference type="ChEBI" id="CHEBI:233540"/>
    </reaction>
</comment>
<dbReference type="FunFam" id="3.40.50.12500:FF:000001">
    <property type="entry name" value="Putative hydantoin racemase"/>
    <property type="match status" value="1"/>
</dbReference>
<dbReference type="PANTHER" id="PTHR28047">
    <property type="entry name" value="PROTEIN DCG1"/>
    <property type="match status" value="1"/>
</dbReference>
<evidence type="ECO:0000256" key="1">
    <source>
        <dbReference type="ARBA" id="ARBA00038414"/>
    </source>
</evidence>
<dbReference type="GO" id="GO:0036348">
    <property type="term" value="F:hydantoin racemase activity"/>
    <property type="evidence" value="ECO:0007669"/>
    <property type="project" value="UniProtKB-EC"/>
</dbReference>
<comment type="catalytic activity">
    <reaction evidence="2">
        <text>a D-5-monosubstituted hydantoin = a L-5-monosubstituted hydantoin</text>
        <dbReference type="Rhea" id="RHEA:46624"/>
        <dbReference type="ChEBI" id="CHEBI:86339"/>
        <dbReference type="ChEBI" id="CHEBI:86340"/>
        <dbReference type="EC" id="5.1.99.5"/>
    </reaction>
</comment>
<evidence type="ECO:0000256" key="4">
    <source>
        <dbReference type="ARBA" id="ARBA00067972"/>
    </source>
</evidence>
<dbReference type="GO" id="GO:0047661">
    <property type="term" value="F:amino-acid racemase activity"/>
    <property type="evidence" value="ECO:0007669"/>
    <property type="project" value="InterPro"/>
</dbReference>
<dbReference type="Pfam" id="PF01177">
    <property type="entry name" value="Asp_Glu_race"/>
    <property type="match status" value="1"/>
</dbReference>
<evidence type="ECO:0000256" key="2">
    <source>
        <dbReference type="ARBA" id="ARBA00051635"/>
    </source>
</evidence>
<dbReference type="KEGG" id="btp:D805_0913"/>
<gene>
    <name evidence="6" type="ORF">D805_0913</name>
</gene>
<name>M4RCI1_9BIFI</name>
<keyword evidence="7" id="KW-1185">Reference proteome</keyword>
<dbReference type="PATRIC" id="fig|1254439.12.peg.906"/>
<dbReference type="AlphaFoldDB" id="M4RCI1"/>
<protein>
    <recommendedName>
        <fullName evidence="4">Hydantoin racemase</fullName>
        <ecNumber evidence="3">5.1.99.5</ecNumber>
    </recommendedName>
</protein>
<comment type="similarity">
    <text evidence="1">Belongs to the HyuE racemase family.</text>
</comment>
<dbReference type="Proteomes" id="UP000011835">
    <property type="component" value="Chromosome"/>
</dbReference>
<dbReference type="PANTHER" id="PTHR28047:SF5">
    <property type="entry name" value="PROTEIN DCG1"/>
    <property type="match status" value="1"/>
</dbReference>
<dbReference type="eggNOG" id="COG4126">
    <property type="taxonomic scope" value="Bacteria"/>
</dbReference>
<proteinExistence type="inferred from homology"/>
<sequence length="245" mass="25600">MITIRVINPNTTASMTDTIRQAAQAVAGPDTRIVATNPSMGPVSIESHYDEALASVGVLDEVRQGEQEGTDGYVLACFGDPGLHAAQELASGSVVGIAQAAFHAASLLGRSFAIVTTLSRTLGRARDLVLEYGFERQCVAYRACEVPVLGLDSDPDGAYRALLAECESTIKDCDPDVIVLGCAGMAGMCKRLCNTLHRPVIDGVAAGVTLVEGLVRMGVGTAKCGEFAETPAKTITGLLAPFTRE</sequence>
<organism evidence="6 7">
    <name type="scientific">Bifidobacterium thermophilum RBL67</name>
    <dbReference type="NCBI Taxonomy" id="1254439"/>
    <lineage>
        <taxon>Bacteria</taxon>
        <taxon>Bacillati</taxon>
        <taxon>Actinomycetota</taxon>
        <taxon>Actinomycetes</taxon>
        <taxon>Bifidobacteriales</taxon>
        <taxon>Bifidobacteriaceae</taxon>
        <taxon>Bifidobacterium</taxon>
    </lineage>
</organism>
<reference evidence="6 7" key="1">
    <citation type="journal article" date="2013" name="Genome Announc.">
        <title>Complete Genome Sequence of the Probiotic Bifidobacterium thermophilum Strain RBL67.</title>
        <authorList>
            <person name="Jans C."/>
            <person name="Lacroix C."/>
            <person name="Follador R."/>
            <person name="Stevens M.J."/>
        </authorList>
    </citation>
    <scope>NUCLEOTIDE SEQUENCE [LARGE SCALE GENOMIC DNA]</scope>
    <source>
        <strain evidence="6 7">RBL67</strain>
    </source>
</reference>
<evidence type="ECO:0000313" key="6">
    <source>
        <dbReference type="EMBL" id="AGH41180.1"/>
    </source>
</evidence>
<dbReference type="EMBL" id="CP004346">
    <property type="protein sequence ID" value="AGH41180.1"/>
    <property type="molecule type" value="Genomic_DNA"/>
</dbReference>
<accession>M4RCI1</accession>
<dbReference type="Gene3D" id="3.40.50.12500">
    <property type="match status" value="1"/>
</dbReference>
<dbReference type="HOGENOM" id="CLU_053002_0_0_11"/>